<evidence type="ECO:0000313" key="3">
    <source>
        <dbReference type="Proteomes" id="UP000182508"/>
    </source>
</evidence>
<dbReference type="eggNOG" id="ENOG5032XQ4">
    <property type="taxonomic scope" value="Bacteria"/>
</dbReference>
<keyword evidence="1" id="KW-1133">Transmembrane helix</keyword>
<keyword evidence="1" id="KW-0812">Transmembrane</keyword>
<protein>
    <recommendedName>
        <fullName evidence="4">Pr6Pr family membrane protein</fullName>
    </recommendedName>
</protein>
<proteinExistence type="predicted"/>
<dbReference type="Proteomes" id="UP000182508">
    <property type="component" value="Unassembled WGS sequence"/>
</dbReference>
<dbReference type="NCBIfam" id="NF038065">
    <property type="entry name" value="Pr6Pr"/>
    <property type="match status" value="1"/>
</dbReference>
<keyword evidence="3" id="KW-1185">Reference proteome</keyword>
<feature type="transmembrane region" description="Helical" evidence="1">
    <location>
        <begin position="131"/>
        <end position="155"/>
    </location>
</feature>
<keyword evidence="1" id="KW-0472">Membrane</keyword>
<dbReference type="EMBL" id="FMXP01000016">
    <property type="protein sequence ID" value="SDB26538.1"/>
    <property type="molecule type" value="Genomic_DNA"/>
</dbReference>
<evidence type="ECO:0008006" key="4">
    <source>
        <dbReference type="Google" id="ProtNLM"/>
    </source>
</evidence>
<dbReference type="RefSeq" id="WP_074486102.1">
    <property type="nucleotide sequence ID" value="NZ_FMXP01000016.1"/>
</dbReference>
<organism evidence="2 3">
    <name type="scientific">Streptococcus henryi</name>
    <dbReference type="NCBI Taxonomy" id="439219"/>
    <lineage>
        <taxon>Bacteria</taxon>
        <taxon>Bacillati</taxon>
        <taxon>Bacillota</taxon>
        <taxon>Bacilli</taxon>
        <taxon>Lactobacillales</taxon>
        <taxon>Streptococcaceae</taxon>
        <taxon>Streptococcus</taxon>
    </lineage>
</organism>
<dbReference type="InterPro" id="IPR049713">
    <property type="entry name" value="Pr6Pr-like"/>
</dbReference>
<reference evidence="2 3" key="1">
    <citation type="submission" date="2016-10" db="EMBL/GenBank/DDBJ databases">
        <authorList>
            <person name="de Groot N.N."/>
        </authorList>
    </citation>
    <scope>NUCLEOTIDE SEQUENCE [LARGE SCALE GENOMIC DNA]</scope>
    <source>
        <strain evidence="2 3">A-4</strain>
    </source>
</reference>
<evidence type="ECO:0000256" key="1">
    <source>
        <dbReference type="SAM" id="Phobius"/>
    </source>
</evidence>
<evidence type="ECO:0000313" key="2">
    <source>
        <dbReference type="EMBL" id="SDB26538.1"/>
    </source>
</evidence>
<dbReference type="STRING" id="439219.SAMN02910293_01318"/>
<accession>A0A1G6C127</accession>
<name>A0A1G6C127_9STRE</name>
<feature type="transmembrane region" description="Helical" evidence="1">
    <location>
        <begin position="175"/>
        <end position="197"/>
    </location>
</feature>
<dbReference type="AlphaFoldDB" id="A0A1G6C127"/>
<feature type="transmembrane region" description="Helical" evidence="1">
    <location>
        <begin position="31"/>
        <end position="51"/>
    </location>
</feature>
<feature type="transmembrane region" description="Helical" evidence="1">
    <location>
        <begin position="72"/>
        <end position="91"/>
    </location>
</feature>
<sequence length="213" mass="24563">MSKTQIFRLFAGLSGLLGVSLQIIQDGWGMLLYYTVLSNIIVFLFQFYLVAFEARKGTINYDGRLIRLKGGVMMSIAITFLVYHFLLSPYVSHNDYWNIRNFLVHYIAPLCFIIDTVFLDRKDSYKSLDPLSWTILPLAYFAFAIFNGLVTQFVIPGSPDSPYAYYFLNLNKYGFKGVFNNTLFIFLAYVLIGYLFFYLKKVLGRPATAQVKK</sequence>
<feature type="transmembrane region" description="Helical" evidence="1">
    <location>
        <begin position="103"/>
        <end position="119"/>
    </location>
</feature>
<gene>
    <name evidence="2" type="ORF">SAMN02910293_01318</name>
</gene>